<dbReference type="Gene3D" id="3.30.43.10">
    <property type="entry name" value="Uridine Diphospho-n-acetylenolpyruvylglucosamine Reductase, domain 2"/>
    <property type="match status" value="1"/>
</dbReference>
<keyword evidence="4" id="KW-0732">Signal</keyword>
<evidence type="ECO:0000256" key="6">
    <source>
        <dbReference type="ARBA" id="ARBA00023180"/>
    </source>
</evidence>
<dbReference type="InterPro" id="IPR036318">
    <property type="entry name" value="FAD-bd_PCMH-like_sf"/>
</dbReference>
<dbReference type="OrthoDB" id="407275at2759"/>
<dbReference type="PANTHER" id="PTHR32448">
    <property type="entry name" value="OS08G0158400 PROTEIN"/>
    <property type="match status" value="1"/>
</dbReference>
<dbReference type="InterPro" id="IPR006094">
    <property type="entry name" value="Oxid_FAD_bind_N"/>
</dbReference>
<evidence type="ECO:0000256" key="1">
    <source>
        <dbReference type="ARBA" id="ARBA00001974"/>
    </source>
</evidence>
<dbReference type="Gene3D" id="3.30.465.10">
    <property type="match status" value="1"/>
</dbReference>
<keyword evidence="6" id="KW-0325">Glycoprotein</keyword>
<keyword evidence="3" id="KW-0285">Flavoprotein</keyword>
<dbReference type="GO" id="GO:0016491">
    <property type="term" value="F:oxidoreductase activity"/>
    <property type="evidence" value="ECO:0007669"/>
    <property type="project" value="InterPro"/>
</dbReference>
<dbReference type="SUPFAM" id="SSF56176">
    <property type="entry name" value="FAD-binding/transporter-associated domain-like"/>
    <property type="match status" value="1"/>
</dbReference>
<name>A0A5J4ZQG5_9ASTE</name>
<dbReference type="PROSITE" id="PS51387">
    <property type="entry name" value="FAD_PCMH"/>
    <property type="match status" value="1"/>
</dbReference>
<comment type="similarity">
    <text evidence="2">Belongs to the oxygen-dependent FAD-linked oxidoreductase family.</text>
</comment>
<comment type="cofactor">
    <cofactor evidence="1">
        <name>FAD</name>
        <dbReference type="ChEBI" id="CHEBI:57692"/>
    </cofactor>
</comment>
<dbReference type="InterPro" id="IPR016169">
    <property type="entry name" value="FAD-bd_PCMH_sub2"/>
</dbReference>
<keyword evidence="5" id="KW-0274">FAD</keyword>
<dbReference type="Gene3D" id="3.40.462.20">
    <property type="match status" value="1"/>
</dbReference>
<dbReference type="AlphaFoldDB" id="A0A5J4ZQG5"/>
<reference evidence="8 9" key="1">
    <citation type="submission" date="2019-09" db="EMBL/GenBank/DDBJ databases">
        <title>A chromosome-level genome assembly of the Chinese tupelo Nyssa sinensis.</title>
        <authorList>
            <person name="Yang X."/>
            <person name="Kang M."/>
            <person name="Yang Y."/>
            <person name="Xiong H."/>
            <person name="Wang M."/>
            <person name="Zhang Z."/>
            <person name="Wang Z."/>
            <person name="Wu H."/>
            <person name="Ma T."/>
            <person name="Liu J."/>
            <person name="Xi Z."/>
        </authorList>
    </citation>
    <scope>NUCLEOTIDE SEQUENCE [LARGE SCALE GENOMIC DNA]</scope>
    <source>
        <strain evidence="8">J267</strain>
        <tissue evidence="8">Leaf</tissue>
    </source>
</reference>
<dbReference type="InterPro" id="IPR016167">
    <property type="entry name" value="FAD-bd_PCMH_sub1"/>
</dbReference>
<evidence type="ECO:0000256" key="2">
    <source>
        <dbReference type="ARBA" id="ARBA00005466"/>
    </source>
</evidence>
<organism evidence="8 9">
    <name type="scientific">Nyssa sinensis</name>
    <dbReference type="NCBI Taxonomy" id="561372"/>
    <lineage>
        <taxon>Eukaryota</taxon>
        <taxon>Viridiplantae</taxon>
        <taxon>Streptophyta</taxon>
        <taxon>Embryophyta</taxon>
        <taxon>Tracheophyta</taxon>
        <taxon>Spermatophyta</taxon>
        <taxon>Magnoliopsida</taxon>
        <taxon>eudicotyledons</taxon>
        <taxon>Gunneridae</taxon>
        <taxon>Pentapetalae</taxon>
        <taxon>asterids</taxon>
        <taxon>Cornales</taxon>
        <taxon>Nyssaceae</taxon>
        <taxon>Nyssa</taxon>
    </lineage>
</organism>
<dbReference type="InterPro" id="IPR012951">
    <property type="entry name" value="BBE"/>
</dbReference>
<sequence>MNWDFPMDPGHFGSYVRNLRFMTSTTRKPLAIVAAKHESHVQATVVCAMIHGLQIRIRSGGHDYEGLSYVSDVPFVVLDMFNLRTIDIDIPNQTAWVEAGATLGELYYRIAEKSKIHAFPAGVCPTLGVGGHFTGGGYGNMLRKYGLSSDNIIDAKCVDVKGRVLNRESMGEDLFWAIRGGGGASFGVILSWKIKLVLVPELVTVFRVERTLEQGATELVHHWQLLADKLPDELFIRLMLQAVNGSQKGTKTIKVSFIAFFLGQAEVLVPLMNLSFPELGLQRKDCTEMSWVQSTLFWAEFPEGTPITVLLDRIPKGEIFLKRKSDYVKQPISLMDLEIMWKKMMKVEKVLMLWNPYGGKMSEISESETPFPHRAGNVFKIQYQSNWLEKGIEATNHYLNLTRVFHNFMTPYVSKNPREAFLNYRDLDIGSNSNGNTSYKEATVYGKKYFKGNFDRLVQVKTIVDPDNFFRNEQSIPTLPSQRKKREG</sequence>
<evidence type="ECO:0000256" key="4">
    <source>
        <dbReference type="ARBA" id="ARBA00022729"/>
    </source>
</evidence>
<dbReference type="Pfam" id="PF01565">
    <property type="entry name" value="FAD_binding_4"/>
    <property type="match status" value="1"/>
</dbReference>
<dbReference type="GO" id="GO:0071949">
    <property type="term" value="F:FAD binding"/>
    <property type="evidence" value="ECO:0007669"/>
    <property type="project" value="InterPro"/>
</dbReference>
<evidence type="ECO:0000256" key="3">
    <source>
        <dbReference type="ARBA" id="ARBA00022630"/>
    </source>
</evidence>
<evidence type="ECO:0000313" key="9">
    <source>
        <dbReference type="Proteomes" id="UP000325577"/>
    </source>
</evidence>
<protein>
    <recommendedName>
        <fullName evidence="7">FAD-binding PCMH-type domain-containing protein</fullName>
    </recommendedName>
</protein>
<dbReference type="Pfam" id="PF08031">
    <property type="entry name" value="BBE"/>
    <property type="match status" value="1"/>
</dbReference>
<accession>A0A5J4ZQG5</accession>
<dbReference type="Proteomes" id="UP000325577">
    <property type="component" value="Linkage Group LG6"/>
</dbReference>
<evidence type="ECO:0000259" key="7">
    <source>
        <dbReference type="PROSITE" id="PS51387"/>
    </source>
</evidence>
<dbReference type="InterPro" id="IPR016166">
    <property type="entry name" value="FAD-bd_PCMH"/>
</dbReference>
<evidence type="ECO:0000256" key="5">
    <source>
        <dbReference type="ARBA" id="ARBA00022827"/>
    </source>
</evidence>
<feature type="domain" description="FAD-binding PCMH-type" evidence="7">
    <location>
        <begin position="25"/>
        <end position="199"/>
    </location>
</feature>
<keyword evidence="9" id="KW-1185">Reference proteome</keyword>
<proteinExistence type="inferred from homology"/>
<gene>
    <name evidence="8" type="ORF">F0562_013567</name>
</gene>
<evidence type="ECO:0000313" key="8">
    <source>
        <dbReference type="EMBL" id="KAA8519311.1"/>
    </source>
</evidence>
<dbReference type="EMBL" id="CM018049">
    <property type="protein sequence ID" value="KAA8519311.1"/>
    <property type="molecule type" value="Genomic_DNA"/>
</dbReference>